<dbReference type="RefSeq" id="WP_122399013.1">
    <property type="nucleotide sequence ID" value="NZ_RFFJ01000167.1"/>
</dbReference>
<proteinExistence type="predicted"/>
<organism evidence="2 3">
    <name type="scientific">Streptomyces triticirhizae</name>
    <dbReference type="NCBI Taxonomy" id="2483353"/>
    <lineage>
        <taxon>Bacteria</taxon>
        <taxon>Bacillati</taxon>
        <taxon>Actinomycetota</taxon>
        <taxon>Actinomycetes</taxon>
        <taxon>Kitasatosporales</taxon>
        <taxon>Streptomycetaceae</taxon>
        <taxon>Streptomyces</taxon>
    </lineage>
</organism>
<dbReference type="Proteomes" id="UP000278673">
    <property type="component" value="Unassembled WGS sequence"/>
</dbReference>
<protein>
    <submittedName>
        <fullName evidence="2">Uncharacterized protein</fullName>
    </submittedName>
</protein>
<dbReference type="AlphaFoldDB" id="A0A3M2LAW1"/>
<gene>
    <name evidence="2" type="ORF">EBN88_23180</name>
</gene>
<comment type="caution">
    <text evidence="2">The sequence shown here is derived from an EMBL/GenBank/DDBJ whole genome shotgun (WGS) entry which is preliminary data.</text>
</comment>
<name>A0A3M2LAW1_9ACTN</name>
<feature type="region of interest" description="Disordered" evidence="1">
    <location>
        <begin position="1"/>
        <end position="29"/>
    </location>
</feature>
<dbReference type="EMBL" id="RFFJ01000167">
    <property type="protein sequence ID" value="RMI34722.1"/>
    <property type="molecule type" value="Genomic_DNA"/>
</dbReference>
<accession>A0A3M2LAW1</accession>
<sequence length="127" mass="14147">MTRFAQQHARPTVLSEPGPPDFTEDGADISGLEPELATEWVERLFGPLSHQGPIPGQEGEHDLSEVIRAVTHVDLDFRHRRDGIPGEDSEFPPDSTWFVDGRPSRYGSATEAFRRGLAEQSFSTTCR</sequence>
<keyword evidence="3" id="KW-1185">Reference proteome</keyword>
<reference evidence="2 3" key="1">
    <citation type="submission" date="2018-10" db="EMBL/GenBank/DDBJ databases">
        <title>Isolation, diversity and antifungal activity of actinobacteria from wheat.</title>
        <authorList>
            <person name="Han C."/>
        </authorList>
    </citation>
    <scope>NUCLEOTIDE SEQUENCE [LARGE SCALE GENOMIC DNA]</scope>
    <source>
        <strain evidence="2 3">NEAU-YY642</strain>
    </source>
</reference>
<evidence type="ECO:0000256" key="1">
    <source>
        <dbReference type="SAM" id="MobiDB-lite"/>
    </source>
</evidence>
<evidence type="ECO:0000313" key="2">
    <source>
        <dbReference type="EMBL" id="RMI34722.1"/>
    </source>
</evidence>
<evidence type="ECO:0000313" key="3">
    <source>
        <dbReference type="Proteomes" id="UP000278673"/>
    </source>
</evidence>